<evidence type="ECO:0000313" key="2">
    <source>
        <dbReference type="EMBL" id="MDR6239495.1"/>
    </source>
</evidence>
<dbReference type="Proteomes" id="UP001185092">
    <property type="component" value="Unassembled WGS sequence"/>
</dbReference>
<dbReference type="GO" id="GO:0016757">
    <property type="term" value="F:glycosyltransferase activity"/>
    <property type="evidence" value="ECO:0007669"/>
    <property type="project" value="InterPro"/>
</dbReference>
<dbReference type="EMBL" id="JAVDQD010000002">
    <property type="protein sequence ID" value="MDR6239495.1"/>
    <property type="molecule type" value="Genomic_DNA"/>
</dbReference>
<accession>A0AAE3XN06</accession>
<protein>
    <submittedName>
        <fullName evidence="2">Glycosyltransferase involved in cell wall biosynthesis</fullName>
    </submittedName>
</protein>
<feature type="domain" description="Glycosyl transferase family 1" evidence="1">
    <location>
        <begin position="150"/>
        <end position="246"/>
    </location>
</feature>
<proteinExistence type="predicted"/>
<dbReference type="PANTHER" id="PTHR12526">
    <property type="entry name" value="GLYCOSYLTRANSFERASE"/>
    <property type="match status" value="1"/>
</dbReference>
<evidence type="ECO:0000259" key="1">
    <source>
        <dbReference type="Pfam" id="PF00534"/>
    </source>
</evidence>
<keyword evidence="3" id="KW-1185">Reference proteome</keyword>
<organism evidence="2 3">
    <name type="scientific">Aureibacter tunicatorum</name>
    <dbReference type="NCBI Taxonomy" id="866807"/>
    <lineage>
        <taxon>Bacteria</taxon>
        <taxon>Pseudomonadati</taxon>
        <taxon>Bacteroidota</taxon>
        <taxon>Cytophagia</taxon>
        <taxon>Cytophagales</taxon>
        <taxon>Persicobacteraceae</taxon>
        <taxon>Aureibacter</taxon>
    </lineage>
</organism>
<evidence type="ECO:0000313" key="3">
    <source>
        <dbReference type="Proteomes" id="UP001185092"/>
    </source>
</evidence>
<dbReference type="SUPFAM" id="SSF53756">
    <property type="entry name" value="UDP-Glycosyltransferase/glycogen phosphorylase"/>
    <property type="match status" value="1"/>
</dbReference>
<dbReference type="PANTHER" id="PTHR12526:SF595">
    <property type="entry name" value="BLL5217 PROTEIN"/>
    <property type="match status" value="1"/>
</dbReference>
<gene>
    <name evidence="2" type="ORF">HNQ88_002532</name>
</gene>
<comment type="caution">
    <text evidence="2">The sequence shown here is derived from an EMBL/GenBank/DDBJ whole genome shotgun (WGS) entry which is preliminary data.</text>
</comment>
<dbReference type="AlphaFoldDB" id="A0AAE3XN06"/>
<dbReference type="Gene3D" id="3.40.50.2000">
    <property type="entry name" value="Glycogen Phosphorylase B"/>
    <property type="match status" value="2"/>
</dbReference>
<sequence>MHILIVDNIKIPVINYGAVERFVWWIGKELSNQGHEVSYLVKKGSYCPFGKVYTYDLNKPISVQIPKGVDVLHLNNPLDEDLDFPFLITCHGNYPFFEYHHENTVFVSQNHANRYNADTYVYIGLDFDEYGKVDWNASRDYNLFLANTENKKKNVKGAISICEKINQKLAIVGGDGNSNHLIQFKGMVGGFKKNKIINGGRALLFPVIWNEPFGVALIESLYFGLPVIGTPYGSLPELINEEVGYLSFDDWELESALLHADNFDRSLCHQYVLDEFDHITMTNKYISLYEKVLNGEKLNKRKPILFPNNINNLPIFKKSDYESI</sequence>
<dbReference type="Pfam" id="PF00534">
    <property type="entry name" value="Glycos_transf_1"/>
    <property type="match status" value="1"/>
</dbReference>
<name>A0AAE3XN06_9BACT</name>
<reference evidence="2" key="1">
    <citation type="submission" date="2023-07" db="EMBL/GenBank/DDBJ databases">
        <title>Genomic Encyclopedia of Type Strains, Phase IV (KMG-IV): sequencing the most valuable type-strain genomes for metagenomic binning, comparative biology and taxonomic classification.</title>
        <authorList>
            <person name="Goeker M."/>
        </authorList>
    </citation>
    <scope>NUCLEOTIDE SEQUENCE</scope>
    <source>
        <strain evidence="2">DSM 26174</strain>
    </source>
</reference>
<dbReference type="RefSeq" id="WP_309939161.1">
    <property type="nucleotide sequence ID" value="NZ_AP025305.1"/>
</dbReference>
<dbReference type="InterPro" id="IPR001296">
    <property type="entry name" value="Glyco_trans_1"/>
</dbReference>